<feature type="transmembrane region" description="Helical" evidence="2">
    <location>
        <begin position="605"/>
        <end position="626"/>
    </location>
</feature>
<accession>A0A937RHT1</accession>
<dbReference type="Gene3D" id="3.90.550.10">
    <property type="entry name" value="Spore Coat Polysaccharide Biosynthesis Protein SpsA, Chain A"/>
    <property type="match status" value="1"/>
</dbReference>
<feature type="transmembrane region" description="Helical" evidence="2">
    <location>
        <begin position="751"/>
        <end position="773"/>
    </location>
</feature>
<feature type="region of interest" description="Disordered" evidence="1">
    <location>
        <begin position="427"/>
        <end position="468"/>
    </location>
</feature>
<dbReference type="AlphaFoldDB" id="A0A937RHT1"/>
<dbReference type="Proteomes" id="UP000604475">
    <property type="component" value="Unassembled WGS sequence"/>
</dbReference>
<comment type="caution">
    <text evidence="3">The sequence shown here is derived from an EMBL/GenBank/DDBJ whole genome shotgun (WGS) entry which is preliminary data.</text>
</comment>
<keyword evidence="2" id="KW-0472">Membrane</keyword>
<proteinExistence type="predicted"/>
<name>A0A937RHT1_9ACTN</name>
<feature type="non-terminal residue" evidence="3">
    <location>
        <position position="896"/>
    </location>
</feature>
<feature type="compositionally biased region" description="Polar residues" evidence="1">
    <location>
        <begin position="62"/>
        <end position="71"/>
    </location>
</feature>
<protein>
    <recommendedName>
        <fullName evidence="5">Glycosyltransferase</fullName>
    </recommendedName>
</protein>
<feature type="region of interest" description="Disordered" evidence="1">
    <location>
        <begin position="25"/>
        <end position="106"/>
    </location>
</feature>
<feature type="transmembrane region" description="Helical" evidence="2">
    <location>
        <begin position="650"/>
        <end position="679"/>
    </location>
</feature>
<evidence type="ECO:0000256" key="2">
    <source>
        <dbReference type="SAM" id="Phobius"/>
    </source>
</evidence>
<evidence type="ECO:0008006" key="5">
    <source>
        <dbReference type="Google" id="ProtNLM"/>
    </source>
</evidence>
<dbReference type="InterPro" id="IPR029044">
    <property type="entry name" value="Nucleotide-diphossugar_trans"/>
</dbReference>
<gene>
    <name evidence="3" type="ORF">I7412_36150</name>
</gene>
<feature type="transmembrane region" description="Helical" evidence="2">
    <location>
        <begin position="551"/>
        <end position="570"/>
    </location>
</feature>
<feature type="transmembrane region" description="Helical" evidence="2">
    <location>
        <begin position="842"/>
        <end position="860"/>
    </location>
</feature>
<feature type="compositionally biased region" description="Low complexity" evidence="1">
    <location>
        <begin position="90"/>
        <end position="103"/>
    </location>
</feature>
<organism evidence="3 4">
    <name type="scientific">Frankia nepalensis</name>
    <dbReference type="NCBI Taxonomy" id="1836974"/>
    <lineage>
        <taxon>Bacteria</taxon>
        <taxon>Bacillati</taxon>
        <taxon>Actinomycetota</taxon>
        <taxon>Actinomycetes</taxon>
        <taxon>Frankiales</taxon>
        <taxon>Frankiaceae</taxon>
        <taxon>Frankia</taxon>
    </lineage>
</organism>
<evidence type="ECO:0000256" key="1">
    <source>
        <dbReference type="SAM" id="MobiDB-lite"/>
    </source>
</evidence>
<evidence type="ECO:0000313" key="4">
    <source>
        <dbReference type="Proteomes" id="UP000604475"/>
    </source>
</evidence>
<evidence type="ECO:0000313" key="3">
    <source>
        <dbReference type="EMBL" id="MBL7632496.1"/>
    </source>
</evidence>
<reference evidence="3" key="1">
    <citation type="submission" date="2020-12" db="EMBL/GenBank/DDBJ databases">
        <title>Genomic characterization of non-nitrogen-fixing Frankia strains.</title>
        <authorList>
            <person name="Carlos-Shanley C."/>
            <person name="Guerra T."/>
            <person name="Hahn D."/>
        </authorList>
    </citation>
    <scope>NUCLEOTIDE SEQUENCE</scope>
    <source>
        <strain evidence="3">CN6</strain>
    </source>
</reference>
<dbReference type="SUPFAM" id="SSF53448">
    <property type="entry name" value="Nucleotide-diphospho-sugar transferases"/>
    <property type="match status" value="1"/>
</dbReference>
<dbReference type="EMBL" id="JAEACQ010000334">
    <property type="protein sequence ID" value="MBL7632496.1"/>
    <property type="molecule type" value="Genomic_DNA"/>
</dbReference>
<sequence>MAGPSQPPDPPPIVVAVVTVAATGRRPAPGVPAQRSPGRHTAAPAGEFPTVGGGTASGPARSPSSQQTSQIADLPDPLRGSGRTPAADRGSTPGPAGTPPSIGQEPRIPREVHWLAQQTRPVDRVVTVAVAGPSPAGAIAAALRQDGVAPPDDGFVWLLDESTRPAPDALDRLLACAALDPGAAVLGPVGVTVDRAGLRRPAPGPPLAVRDVLAVDRAGALVRSRAWRLLDGPNPLAGRADDLDLCWRAWRAGLRVVTVPAARLLAAGPRATEPERPAEHPGGHPAGLPRAAHRHWDGHLGRTGAERTGRVERVDALRVRIGQSGPLGWPLALAGALLAITWRALAALARGQGRSAGAEALVLAAVLADPARLWRLARRPSASPGLPPGRRSRFSSSRVPARALRGLLPSPTRPGSAMAVDVAAPAPPWPPASARPGTAADGIPAVGRRARPAGHHSAPEAAGSASIRRGPDGSLWPVAVLTGLLVAAGCWLTRADAARAGPLPPGAADLWASLWSGWLGPAGGLLGGPGPAPPWTPLLALLASALGGRPGLAAGALLAAAPALAGLAAYRATGLLGARRWARAGLAACYALAPPVTAAATRGDLAAVGACAATPLVLVAAARLLAPPDLADGDRYGLPGPGGAPGGWKAAWALAGALLLAVACAPGLLPVAAVALAAAGATGTAGKRPDRHAGASGPAGAAAERPRLASRLAAVLAAGCVPLLPTLWVAARTGRDEILTVLVDRPGLGGAEARAAAAFVVACVLAAGLGGILRRPDGGTVWRGVGLCWLVAGLAWAAGQGPLAAAGLLAAVGVAWSTRPGTGAQWPAGPRRVAPAGRRGNGLALVVAVVLMAGPALLFARAAGALGGPPAGGAGWAGWAGEPVGGGLGGAPDGRW</sequence>
<feature type="region of interest" description="Disordered" evidence="1">
    <location>
        <begin position="379"/>
        <end position="398"/>
    </location>
</feature>
<keyword evidence="4" id="KW-1185">Reference proteome</keyword>
<keyword evidence="2" id="KW-0812">Transmembrane</keyword>
<keyword evidence="2" id="KW-1133">Transmembrane helix</keyword>
<feature type="transmembrane region" description="Helical" evidence="2">
    <location>
        <begin position="712"/>
        <end position="731"/>
    </location>
</feature>